<dbReference type="KEGG" id="aey:CDG81_00915"/>
<evidence type="ECO:0000313" key="4">
    <source>
        <dbReference type="Proteomes" id="UP000215043"/>
    </source>
</evidence>
<keyword evidence="3" id="KW-1185">Reference proteome</keyword>
<dbReference type="AlphaFoldDB" id="A0A099DAR4"/>
<evidence type="ECO:0000313" key="3">
    <source>
        <dbReference type="Proteomes" id="UP000029737"/>
    </source>
</evidence>
<dbReference type="Proteomes" id="UP000029737">
    <property type="component" value="Unassembled WGS sequence"/>
</dbReference>
<name>A0A099DAR4_9ACTN</name>
<evidence type="ECO:0000313" key="2">
    <source>
        <dbReference type="EMBL" id="KGI83189.1"/>
    </source>
</evidence>
<dbReference type="RefSeq" id="WP_043569409.1">
    <property type="nucleotide sequence ID" value="NZ_CP022752.1"/>
</dbReference>
<protein>
    <submittedName>
        <fullName evidence="1">Uncharacterized protein</fullName>
    </submittedName>
</protein>
<organism evidence="1 4">
    <name type="scientific">Actinopolyspora erythraea</name>
    <dbReference type="NCBI Taxonomy" id="414996"/>
    <lineage>
        <taxon>Bacteria</taxon>
        <taxon>Bacillati</taxon>
        <taxon>Actinomycetota</taxon>
        <taxon>Actinomycetes</taxon>
        <taxon>Actinopolysporales</taxon>
        <taxon>Actinopolysporaceae</taxon>
        <taxon>Actinopolyspora</taxon>
    </lineage>
</organism>
<evidence type="ECO:0000313" key="1">
    <source>
        <dbReference type="EMBL" id="ASU77122.1"/>
    </source>
</evidence>
<dbReference type="Proteomes" id="UP000215043">
    <property type="component" value="Chromosome"/>
</dbReference>
<dbReference type="OrthoDB" id="5198196at2"/>
<accession>A0A099DAR4</accession>
<dbReference type="EMBL" id="JPMV01000001">
    <property type="protein sequence ID" value="KGI83189.1"/>
    <property type="molecule type" value="Genomic_DNA"/>
</dbReference>
<proteinExistence type="predicted"/>
<gene>
    <name evidence="1" type="ORF">CDG81_00915</name>
    <name evidence="2" type="ORF">IL38_00750</name>
</gene>
<dbReference type="EMBL" id="CP022752">
    <property type="protein sequence ID" value="ASU77122.1"/>
    <property type="molecule type" value="Genomic_DNA"/>
</dbReference>
<sequence length="67" mass="6695">MTTSELQALACPDCPASITSQRSTGAEGPILVVGVEHAGTCPWAAAYVPAEGYVLAVAGGLLLHTIG</sequence>
<reference evidence="2 3" key="1">
    <citation type="journal article" date="2014" name="PLoS ONE">
        <title>Identification and Characterization of a New Erythromycin Biosynthetic Gene Cluster in Actinopolyspora erythraea YIM90600, a Novel Erythronolide-Producing Halophilic Actinomycete Isolated from Salt Field.</title>
        <authorList>
            <person name="Chen D."/>
            <person name="Feng J."/>
            <person name="Huang L."/>
            <person name="Zhang Q."/>
            <person name="Wu J."/>
            <person name="Zhu X."/>
            <person name="Duan Y."/>
            <person name="Xu Z."/>
        </authorList>
    </citation>
    <scope>NUCLEOTIDE SEQUENCE [LARGE SCALE GENOMIC DNA]</scope>
    <source>
        <strain evidence="2 3">YIM90600</strain>
    </source>
</reference>
<dbReference type="HOGENOM" id="CLU_2802676_0_0_11"/>
<reference evidence="1 4" key="2">
    <citation type="submission" date="2017-08" db="EMBL/GenBank/DDBJ databases">
        <title>The complete genome sequence of moderately halophilic actinomycete Actinopolyspora erythraea YIM 90600, the producer of novel erythromycin, novel actinopolysporins A-C and tubercidin.</title>
        <authorList>
            <person name="Yin M."/>
            <person name="Tang S."/>
        </authorList>
    </citation>
    <scope>NUCLEOTIDE SEQUENCE [LARGE SCALE GENOMIC DNA]</scope>
    <source>
        <strain evidence="1 4">YIM 90600</strain>
    </source>
</reference>